<dbReference type="EMBL" id="JACVVK020000029">
    <property type="protein sequence ID" value="KAK7501853.1"/>
    <property type="molecule type" value="Genomic_DNA"/>
</dbReference>
<gene>
    <name evidence="1" type="ORF">BaRGS_00006939</name>
</gene>
<name>A0ABD0LRR4_9CAEN</name>
<proteinExistence type="predicted"/>
<reference evidence="1 2" key="1">
    <citation type="journal article" date="2023" name="Sci. Data">
        <title>Genome assembly of the Korean intertidal mud-creeper Batillaria attramentaria.</title>
        <authorList>
            <person name="Patra A.K."/>
            <person name="Ho P.T."/>
            <person name="Jun S."/>
            <person name="Lee S.J."/>
            <person name="Kim Y."/>
            <person name="Won Y.J."/>
        </authorList>
    </citation>
    <scope>NUCLEOTIDE SEQUENCE [LARGE SCALE GENOMIC DNA]</scope>
    <source>
        <strain evidence="1">Wonlab-2016</strain>
    </source>
</reference>
<organism evidence="1 2">
    <name type="scientific">Batillaria attramentaria</name>
    <dbReference type="NCBI Taxonomy" id="370345"/>
    <lineage>
        <taxon>Eukaryota</taxon>
        <taxon>Metazoa</taxon>
        <taxon>Spiralia</taxon>
        <taxon>Lophotrochozoa</taxon>
        <taxon>Mollusca</taxon>
        <taxon>Gastropoda</taxon>
        <taxon>Caenogastropoda</taxon>
        <taxon>Sorbeoconcha</taxon>
        <taxon>Cerithioidea</taxon>
        <taxon>Batillariidae</taxon>
        <taxon>Batillaria</taxon>
    </lineage>
</organism>
<comment type="caution">
    <text evidence="1">The sequence shown here is derived from an EMBL/GenBank/DDBJ whole genome shotgun (WGS) entry which is preliminary data.</text>
</comment>
<dbReference type="AlphaFoldDB" id="A0ABD0LRR4"/>
<evidence type="ECO:0000313" key="1">
    <source>
        <dbReference type="EMBL" id="KAK7501853.1"/>
    </source>
</evidence>
<accession>A0ABD0LRR4</accession>
<keyword evidence="2" id="KW-1185">Reference proteome</keyword>
<sequence>MPTLLRQSSLLPGNPRRFCTTAYQQVSDRQRAISSNHRADILKKRTFLPIRRHVPQLGQR</sequence>
<dbReference type="Proteomes" id="UP001519460">
    <property type="component" value="Unassembled WGS sequence"/>
</dbReference>
<protein>
    <submittedName>
        <fullName evidence="1">Uncharacterized protein</fullName>
    </submittedName>
</protein>
<evidence type="ECO:0000313" key="2">
    <source>
        <dbReference type="Proteomes" id="UP001519460"/>
    </source>
</evidence>
<feature type="non-terminal residue" evidence="1">
    <location>
        <position position="60"/>
    </location>
</feature>